<reference evidence="1" key="1">
    <citation type="journal article" date="2021" name="Proc. Natl. Acad. Sci. U.S.A.">
        <title>A Catalog of Tens of Thousands of Viruses from Human Metagenomes Reveals Hidden Associations with Chronic Diseases.</title>
        <authorList>
            <person name="Tisza M.J."/>
            <person name="Buck C.B."/>
        </authorList>
    </citation>
    <scope>NUCLEOTIDE SEQUENCE</scope>
    <source>
        <strain evidence="1">CteZR38</strain>
    </source>
</reference>
<evidence type="ECO:0000313" key="1">
    <source>
        <dbReference type="EMBL" id="DAF52434.1"/>
    </source>
</evidence>
<sequence length="91" mass="10533">MKKDARSLRVLQEGISLKEVFNVDFLKKLEENFENLEVIPINAAFVLKDGEINKDILTLSYRNDEEIKSNTVLIDVQNNPETLDIIRKTLE</sequence>
<name>A0A8S5SPE0_9CAUD</name>
<protein>
    <submittedName>
        <fullName evidence="1">Uncharacterized protein</fullName>
    </submittedName>
</protein>
<accession>A0A8S5SPE0</accession>
<proteinExistence type="predicted"/>
<dbReference type="EMBL" id="BK032636">
    <property type="protein sequence ID" value="DAF52434.1"/>
    <property type="molecule type" value="Genomic_DNA"/>
</dbReference>
<organism evidence="1">
    <name type="scientific">Siphoviridae sp. cteZR38</name>
    <dbReference type="NCBI Taxonomy" id="2827906"/>
    <lineage>
        <taxon>Viruses</taxon>
        <taxon>Duplodnaviria</taxon>
        <taxon>Heunggongvirae</taxon>
        <taxon>Uroviricota</taxon>
        <taxon>Caudoviricetes</taxon>
    </lineage>
</organism>